<protein>
    <recommendedName>
        <fullName evidence="3">Secreted protein</fullName>
    </recommendedName>
</protein>
<keyword evidence="2" id="KW-1185">Reference proteome</keyword>
<gene>
    <name evidence="1" type="ORF">ERUC_LOCUS507</name>
</gene>
<evidence type="ECO:0008006" key="3">
    <source>
        <dbReference type="Google" id="ProtNLM"/>
    </source>
</evidence>
<dbReference type="EMBL" id="CAKOAT010004004">
    <property type="protein sequence ID" value="CAH8282926.1"/>
    <property type="molecule type" value="Genomic_DNA"/>
</dbReference>
<proteinExistence type="predicted"/>
<accession>A0ABC8IMN1</accession>
<dbReference type="AlphaFoldDB" id="A0ABC8IMN1"/>
<organism evidence="1 2">
    <name type="scientific">Eruca vesicaria subsp. sativa</name>
    <name type="common">Garden rocket</name>
    <name type="synonym">Eruca sativa</name>
    <dbReference type="NCBI Taxonomy" id="29727"/>
    <lineage>
        <taxon>Eukaryota</taxon>
        <taxon>Viridiplantae</taxon>
        <taxon>Streptophyta</taxon>
        <taxon>Embryophyta</taxon>
        <taxon>Tracheophyta</taxon>
        <taxon>Spermatophyta</taxon>
        <taxon>Magnoliopsida</taxon>
        <taxon>eudicotyledons</taxon>
        <taxon>Gunneridae</taxon>
        <taxon>Pentapetalae</taxon>
        <taxon>rosids</taxon>
        <taxon>malvids</taxon>
        <taxon>Brassicales</taxon>
        <taxon>Brassicaceae</taxon>
        <taxon>Brassiceae</taxon>
        <taxon>Eruca</taxon>
    </lineage>
</organism>
<dbReference type="Proteomes" id="UP001642260">
    <property type="component" value="Unassembled WGS sequence"/>
</dbReference>
<evidence type="ECO:0000313" key="2">
    <source>
        <dbReference type="Proteomes" id="UP001642260"/>
    </source>
</evidence>
<sequence>MVTCGLPVAAFSVGFAVVVTGSGSGGGGMVWLLSSVATRAVSVFGVEDGSLLSTAGVSSFSATGGSDTVSVTGPSTCSAVSVTAAVSGAADSDSAALTQDQLQIQAQTRSVVAQKMEPPQ</sequence>
<name>A0ABC8IMN1_ERUVS</name>
<reference evidence="1 2" key="1">
    <citation type="submission" date="2022-03" db="EMBL/GenBank/DDBJ databases">
        <authorList>
            <person name="Macdonald S."/>
            <person name="Ahmed S."/>
            <person name="Newling K."/>
        </authorList>
    </citation>
    <scope>NUCLEOTIDE SEQUENCE [LARGE SCALE GENOMIC DNA]</scope>
</reference>
<comment type="caution">
    <text evidence="1">The sequence shown here is derived from an EMBL/GenBank/DDBJ whole genome shotgun (WGS) entry which is preliminary data.</text>
</comment>
<evidence type="ECO:0000313" key="1">
    <source>
        <dbReference type="EMBL" id="CAH8282926.1"/>
    </source>
</evidence>